<gene>
    <name evidence="1" type="ORF">Sjap_003783</name>
</gene>
<dbReference type="Proteomes" id="UP001417504">
    <property type="component" value="Unassembled WGS sequence"/>
</dbReference>
<name>A0AAP0KR06_9MAGN</name>
<protein>
    <submittedName>
        <fullName evidence="1">Uncharacterized protein</fullName>
    </submittedName>
</protein>
<accession>A0AAP0KR06</accession>
<dbReference type="AlphaFoldDB" id="A0AAP0KR06"/>
<keyword evidence="2" id="KW-1185">Reference proteome</keyword>
<organism evidence="1 2">
    <name type="scientific">Stephania japonica</name>
    <dbReference type="NCBI Taxonomy" id="461633"/>
    <lineage>
        <taxon>Eukaryota</taxon>
        <taxon>Viridiplantae</taxon>
        <taxon>Streptophyta</taxon>
        <taxon>Embryophyta</taxon>
        <taxon>Tracheophyta</taxon>
        <taxon>Spermatophyta</taxon>
        <taxon>Magnoliopsida</taxon>
        <taxon>Ranunculales</taxon>
        <taxon>Menispermaceae</taxon>
        <taxon>Menispermoideae</taxon>
        <taxon>Cissampelideae</taxon>
        <taxon>Stephania</taxon>
    </lineage>
</organism>
<evidence type="ECO:0000313" key="1">
    <source>
        <dbReference type="EMBL" id="KAK9156303.1"/>
    </source>
</evidence>
<sequence>MSRFGSARTRVRHRVYNYTRSECCEKGRVSCVLKREWRAMVRIPQSQSQKPNCIKPSKH</sequence>
<dbReference type="EMBL" id="JBBNAE010000001">
    <property type="protein sequence ID" value="KAK9156303.1"/>
    <property type="molecule type" value="Genomic_DNA"/>
</dbReference>
<comment type="caution">
    <text evidence="1">The sequence shown here is derived from an EMBL/GenBank/DDBJ whole genome shotgun (WGS) entry which is preliminary data.</text>
</comment>
<reference evidence="1 2" key="1">
    <citation type="submission" date="2024-01" db="EMBL/GenBank/DDBJ databases">
        <title>Genome assemblies of Stephania.</title>
        <authorList>
            <person name="Yang L."/>
        </authorList>
    </citation>
    <scope>NUCLEOTIDE SEQUENCE [LARGE SCALE GENOMIC DNA]</scope>
    <source>
        <strain evidence="1">QJT</strain>
        <tissue evidence="1">Leaf</tissue>
    </source>
</reference>
<proteinExistence type="predicted"/>
<evidence type="ECO:0000313" key="2">
    <source>
        <dbReference type="Proteomes" id="UP001417504"/>
    </source>
</evidence>